<evidence type="ECO:0000313" key="2">
    <source>
        <dbReference type="EMBL" id="KHF39699.1"/>
    </source>
</evidence>
<dbReference type="PANTHER" id="PTHR11614">
    <property type="entry name" value="PHOSPHOLIPASE-RELATED"/>
    <property type="match status" value="1"/>
</dbReference>
<dbReference type="RefSeq" id="WP_034629946.1">
    <property type="nucleotide sequence ID" value="NZ_JRJU01000016.1"/>
</dbReference>
<name>A0A0B0IHZ4_9BACI</name>
<sequence>MWKWEVAEPRGVVVIVHGAGEHHGRYLWLAKKWNDHGFDVVMGDLPGQGKTRGKRGHIQSFNQYLDSVEEWVNEARVKGLPVFLLGHSMGGLVVIRTLMERSTAMIQGVILSSPCLGLSEPPPKTKEFASKLLHRVAPSFSQHSGIRSELTTRNEEVREAYLKDELRVTKVSARWYQELSKAMRLAHRYPEKFPNLPLLVLQAGEDYLVNKYEVRDWFNHLSLHEKYYKEWEGFYHEVFNEPEREEVFRHAIGFVNLLTP</sequence>
<dbReference type="InterPro" id="IPR029058">
    <property type="entry name" value="AB_hydrolase_fold"/>
</dbReference>
<gene>
    <name evidence="2" type="ORF">LQ50_13805</name>
</gene>
<dbReference type="FunFam" id="3.40.50.1820:FF:000154">
    <property type="entry name" value="Alpha/beta hydrolase"/>
    <property type="match status" value="1"/>
</dbReference>
<dbReference type="SUPFAM" id="SSF53474">
    <property type="entry name" value="alpha/beta-Hydrolases"/>
    <property type="match status" value="1"/>
</dbReference>
<dbReference type="Proteomes" id="UP000030832">
    <property type="component" value="Unassembled WGS sequence"/>
</dbReference>
<feature type="domain" description="Serine aminopeptidase S33" evidence="1">
    <location>
        <begin position="8"/>
        <end position="243"/>
    </location>
</feature>
<dbReference type="InterPro" id="IPR022742">
    <property type="entry name" value="Hydrolase_4"/>
</dbReference>
<keyword evidence="3" id="KW-1185">Reference proteome</keyword>
<dbReference type="AlphaFoldDB" id="A0A0B0IHZ4"/>
<dbReference type="InterPro" id="IPR051044">
    <property type="entry name" value="MAG_DAG_Lipase"/>
</dbReference>
<dbReference type="EMBL" id="JRJU01000016">
    <property type="protein sequence ID" value="KHF39699.1"/>
    <property type="molecule type" value="Genomic_DNA"/>
</dbReference>
<comment type="caution">
    <text evidence="2">The sequence shown here is derived from an EMBL/GenBank/DDBJ whole genome shotgun (WGS) entry which is preliminary data.</text>
</comment>
<dbReference type="eggNOG" id="COG2267">
    <property type="taxonomic scope" value="Bacteria"/>
</dbReference>
<dbReference type="Gene3D" id="3.40.50.1820">
    <property type="entry name" value="alpha/beta hydrolase"/>
    <property type="match status" value="1"/>
</dbReference>
<organism evidence="2 3">
    <name type="scientific">Halalkalibacter okhensis</name>
    <dbReference type="NCBI Taxonomy" id="333138"/>
    <lineage>
        <taxon>Bacteria</taxon>
        <taxon>Bacillati</taxon>
        <taxon>Bacillota</taxon>
        <taxon>Bacilli</taxon>
        <taxon>Bacillales</taxon>
        <taxon>Bacillaceae</taxon>
        <taxon>Halalkalibacter</taxon>
    </lineage>
</organism>
<proteinExistence type="predicted"/>
<reference evidence="2 3" key="1">
    <citation type="submission" date="2014-09" db="EMBL/GenBank/DDBJ databases">
        <title>Genome sequencing and annotation of Bacillus Okhensis strain Kh10-101T.</title>
        <authorList>
            <person name="Prakash J.S."/>
        </authorList>
    </citation>
    <scope>NUCLEOTIDE SEQUENCE [LARGE SCALE GENOMIC DNA]</scope>
    <source>
        <strain evidence="3">Kh10-101T</strain>
    </source>
</reference>
<dbReference type="OrthoDB" id="9806902at2"/>
<dbReference type="STRING" id="333138.LQ50_13805"/>
<dbReference type="Pfam" id="PF12146">
    <property type="entry name" value="Hydrolase_4"/>
    <property type="match status" value="1"/>
</dbReference>
<evidence type="ECO:0000259" key="1">
    <source>
        <dbReference type="Pfam" id="PF12146"/>
    </source>
</evidence>
<protein>
    <submittedName>
        <fullName evidence="2">Phospholipase</fullName>
    </submittedName>
</protein>
<evidence type="ECO:0000313" key="3">
    <source>
        <dbReference type="Proteomes" id="UP000030832"/>
    </source>
</evidence>
<accession>A0A0B0IHZ4</accession>